<gene>
    <name evidence="1" type="ORF">S06H3_25741</name>
</gene>
<evidence type="ECO:0000313" key="1">
    <source>
        <dbReference type="EMBL" id="GAI23750.1"/>
    </source>
</evidence>
<dbReference type="EMBL" id="BARV01014831">
    <property type="protein sequence ID" value="GAI23750.1"/>
    <property type="molecule type" value="Genomic_DNA"/>
</dbReference>
<reference evidence="1" key="1">
    <citation type="journal article" date="2014" name="Front. Microbiol.">
        <title>High frequency of phylogenetically diverse reductive dehalogenase-homologous genes in deep subseafloor sedimentary metagenomes.</title>
        <authorList>
            <person name="Kawai M."/>
            <person name="Futagami T."/>
            <person name="Toyoda A."/>
            <person name="Takaki Y."/>
            <person name="Nishi S."/>
            <person name="Hori S."/>
            <person name="Arai W."/>
            <person name="Tsubouchi T."/>
            <person name="Morono Y."/>
            <person name="Uchiyama I."/>
            <person name="Ito T."/>
            <person name="Fujiyama A."/>
            <person name="Inagaki F."/>
            <person name="Takami H."/>
        </authorList>
    </citation>
    <scope>NUCLEOTIDE SEQUENCE</scope>
    <source>
        <strain evidence="1">Expedition CK06-06</strain>
    </source>
</reference>
<sequence>MKKKVIISIVIAAIIVVSYIGLCTSGTPTAKVAAMSFLEDIT</sequence>
<comment type="caution">
    <text evidence="1">The sequence shown here is derived from an EMBL/GenBank/DDBJ whole genome shotgun (WGS) entry which is preliminary data.</text>
</comment>
<organism evidence="1">
    <name type="scientific">marine sediment metagenome</name>
    <dbReference type="NCBI Taxonomy" id="412755"/>
    <lineage>
        <taxon>unclassified sequences</taxon>
        <taxon>metagenomes</taxon>
        <taxon>ecological metagenomes</taxon>
    </lineage>
</organism>
<dbReference type="AlphaFoldDB" id="X1NA78"/>
<accession>X1NA78</accession>
<name>X1NA78_9ZZZZ</name>
<feature type="non-terminal residue" evidence="1">
    <location>
        <position position="42"/>
    </location>
</feature>
<protein>
    <submittedName>
        <fullName evidence="1">Uncharacterized protein</fullName>
    </submittedName>
</protein>
<proteinExistence type="predicted"/>